<gene>
    <name evidence="1" type="ORF">JT362_03685</name>
</gene>
<protein>
    <submittedName>
        <fullName evidence="1">Uncharacterized protein</fullName>
    </submittedName>
</protein>
<name>A0ABT2J2Z3_9PSEU</name>
<accession>A0ABT2J2Z3</accession>
<proteinExistence type="predicted"/>
<dbReference type="RefSeq" id="WP_260189573.1">
    <property type="nucleotide sequence ID" value="NZ_JAFFZE010000004.1"/>
</dbReference>
<keyword evidence="2" id="KW-1185">Reference proteome</keyword>
<dbReference type="EMBL" id="JAFFZE010000004">
    <property type="protein sequence ID" value="MCT2582225.1"/>
    <property type="molecule type" value="Genomic_DNA"/>
</dbReference>
<sequence length="65" mass="6995">MPGSPKRIVAVHEKVALARKIANKETHEFDIWLGEPLLSEQFATARLDRPGATAAAKTLCASIPA</sequence>
<evidence type="ECO:0000313" key="1">
    <source>
        <dbReference type="EMBL" id="MCT2582225.1"/>
    </source>
</evidence>
<dbReference type="Proteomes" id="UP001156441">
    <property type="component" value="Unassembled WGS sequence"/>
</dbReference>
<evidence type="ECO:0000313" key="2">
    <source>
        <dbReference type="Proteomes" id="UP001156441"/>
    </source>
</evidence>
<organism evidence="1 2">
    <name type="scientific">Actinophytocola gossypii</name>
    <dbReference type="NCBI Taxonomy" id="2812003"/>
    <lineage>
        <taxon>Bacteria</taxon>
        <taxon>Bacillati</taxon>
        <taxon>Actinomycetota</taxon>
        <taxon>Actinomycetes</taxon>
        <taxon>Pseudonocardiales</taxon>
        <taxon>Pseudonocardiaceae</taxon>
    </lineage>
</organism>
<reference evidence="1 2" key="1">
    <citation type="submission" date="2021-02" db="EMBL/GenBank/DDBJ databases">
        <title>Actinophytocola xerophila sp. nov., isolated from soil of cotton cropping field.</title>
        <authorList>
            <person name="Huang R."/>
            <person name="Chen X."/>
            <person name="Ge X."/>
            <person name="Liu W."/>
        </authorList>
    </citation>
    <scope>NUCLEOTIDE SEQUENCE [LARGE SCALE GENOMIC DNA]</scope>
    <source>
        <strain evidence="1 2">S1-96</strain>
    </source>
</reference>
<comment type="caution">
    <text evidence="1">The sequence shown here is derived from an EMBL/GenBank/DDBJ whole genome shotgun (WGS) entry which is preliminary data.</text>
</comment>